<comment type="caution">
    <text evidence="1">The sequence shown here is derived from an EMBL/GenBank/DDBJ whole genome shotgun (WGS) entry which is preliminary data.</text>
</comment>
<protein>
    <submittedName>
        <fullName evidence="1">Uncharacterized protein</fullName>
    </submittedName>
</protein>
<accession>A0A3M7TAD0</accession>
<reference evidence="1 2" key="1">
    <citation type="journal article" date="2018" name="Sci. Rep.">
        <title>Genomic signatures of local adaptation to the degree of environmental predictability in rotifers.</title>
        <authorList>
            <person name="Franch-Gras L."/>
            <person name="Hahn C."/>
            <person name="Garcia-Roger E.M."/>
            <person name="Carmona M.J."/>
            <person name="Serra M."/>
            <person name="Gomez A."/>
        </authorList>
    </citation>
    <scope>NUCLEOTIDE SEQUENCE [LARGE SCALE GENOMIC DNA]</scope>
    <source>
        <strain evidence="1">HYR1</strain>
    </source>
</reference>
<feature type="non-terminal residue" evidence="1">
    <location>
        <position position="1"/>
    </location>
</feature>
<dbReference type="Proteomes" id="UP000276133">
    <property type="component" value="Unassembled WGS sequence"/>
</dbReference>
<evidence type="ECO:0000313" key="1">
    <source>
        <dbReference type="EMBL" id="RNA44877.1"/>
    </source>
</evidence>
<organism evidence="1 2">
    <name type="scientific">Brachionus plicatilis</name>
    <name type="common">Marine rotifer</name>
    <name type="synonym">Brachionus muelleri</name>
    <dbReference type="NCBI Taxonomy" id="10195"/>
    <lineage>
        <taxon>Eukaryota</taxon>
        <taxon>Metazoa</taxon>
        <taxon>Spiralia</taxon>
        <taxon>Gnathifera</taxon>
        <taxon>Rotifera</taxon>
        <taxon>Eurotatoria</taxon>
        <taxon>Monogononta</taxon>
        <taxon>Pseudotrocha</taxon>
        <taxon>Ploima</taxon>
        <taxon>Brachionidae</taxon>
        <taxon>Brachionus</taxon>
    </lineage>
</organism>
<sequence length="281" mass="32184">LHPSARIFFADLSSLALKLEKEIETFTASKQQEAISFAKQKISIFRQVIQFQLEQTNTFFKKSQFDPEKVQYLIHQINELNQQVSKFKTENQELKDKIWGLQKSNFSTKPNIFESNIDQLETEPFHFKRNYERKESSVINYMLQQPSSSILNTKEANSTNIILINQQSTNQVANENDFQFPISKNQVYETRPVASSGHETNSLKQFLNESKFVYKTPNNPVRNYDEALVKNQAVSSVVSRSSIGASPTFSDASIKSSAQQFKQVQLPAQSKPNSIKSLLLE</sequence>
<gene>
    <name evidence="1" type="ORF">BpHYR1_034828</name>
</gene>
<dbReference type="AlphaFoldDB" id="A0A3M7TAD0"/>
<keyword evidence="2" id="KW-1185">Reference proteome</keyword>
<dbReference type="EMBL" id="REGN01000046">
    <property type="protein sequence ID" value="RNA44877.1"/>
    <property type="molecule type" value="Genomic_DNA"/>
</dbReference>
<proteinExistence type="predicted"/>
<evidence type="ECO:0000313" key="2">
    <source>
        <dbReference type="Proteomes" id="UP000276133"/>
    </source>
</evidence>
<name>A0A3M7TAD0_BRAPC</name>